<proteinExistence type="predicted"/>
<sequence length="242" mass="25161">MKFPFFRALLRTLPLLLVLSVAGCGDIEWFPPYVRQPTSPDPFSFKAVTGTDKNVDVTSAAITVGGLTAATSPISVGGATGSSYSVNGGAATSSAGTVKNGDTVTVTHKSATTLGTLTKSTLTIGDQSADFLSTTRYIDTPTFSLTVLQPAPFRQAMATITSVDGAVGTHVISIKDSSNSGLAQYGISDNDTIPTNFTTVTQTIAFLNTRRIFVRNRSDIVDAGAVTTLTIDGVDVVVTLTP</sequence>
<dbReference type="PROSITE" id="PS51257">
    <property type="entry name" value="PROKAR_LIPOPROTEIN"/>
    <property type="match status" value="1"/>
</dbReference>
<keyword evidence="1" id="KW-0732">Signal</keyword>
<gene>
    <name evidence="2" type="ORF">KP004_04570</name>
</gene>
<keyword evidence="3" id="KW-1185">Reference proteome</keyword>
<evidence type="ECO:0000313" key="3">
    <source>
        <dbReference type="Proteomes" id="UP000683557"/>
    </source>
</evidence>
<accession>A0ABX8J7Q4</accession>
<organism evidence="2 3">
    <name type="scientific">Geomonas oryzisoli</name>
    <dbReference type="NCBI Taxonomy" id="2847992"/>
    <lineage>
        <taxon>Bacteria</taxon>
        <taxon>Pseudomonadati</taxon>
        <taxon>Thermodesulfobacteriota</taxon>
        <taxon>Desulfuromonadia</taxon>
        <taxon>Geobacterales</taxon>
        <taxon>Geobacteraceae</taxon>
        <taxon>Geomonas</taxon>
    </lineage>
</organism>
<reference evidence="2 3" key="1">
    <citation type="submission" date="2021-06" db="EMBL/GenBank/DDBJ databases">
        <title>Gemonas diversity in paddy soil.</title>
        <authorList>
            <person name="Liu G."/>
        </authorList>
    </citation>
    <scope>NUCLEOTIDE SEQUENCE [LARGE SCALE GENOMIC DNA]</scope>
    <source>
        <strain evidence="2 3">RG10</strain>
    </source>
</reference>
<evidence type="ECO:0000256" key="1">
    <source>
        <dbReference type="SAM" id="SignalP"/>
    </source>
</evidence>
<name>A0ABX8J7Q4_9BACT</name>
<dbReference type="EMBL" id="CP076723">
    <property type="protein sequence ID" value="QWV94465.1"/>
    <property type="molecule type" value="Genomic_DNA"/>
</dbReference>
<evidence type="ECO:0008006" key="4">
    <source>
        <dbReference type="Google" id="ProtNLM"/>
    </source>
</evidence>
<dbReference type="Proteomes" id="UP000683557">
    <property type="component" value="Chromosome"/>
</dbReference>
<evidence type="ECO:0000313" key="2">
    <source>
        <dbReference type="EMBL" id="QWV94465.1"/>
    </source>
</evidence>
<dbReference type="RefSeq" id="WP_216801206.1">
    <property type="nucleotide sequence ID" value="NZ_CP076723.1"/>
</dbReference>
<feature type="chain" id="PRO_5047270796" description="DUF5666 domain-containing protein" evidence="1">
    <location>
        <begin position="25"/>
        <end position="242"/>
    </location>
</feature>
<feature type="signal peptide" evidence="1">
    <location>
        <begin position="1"/>
        <end position="24"/>
    </location>
</feature>
<protein>
    <recommendedName>
        <fullName evidence="4">DUF5666 domain-containing protein</fullName>
    </recommendedName>
</protein>